<proteinExistence type="predicted"/>
<dbReference type="Gene3D" id="3.40.50.300">
    <property type="entry name" value="P-loop containing nucleotide triphosphate hydrolases"/>
    <property type="match status" value="1"/>
</dbReference>
<dbReference type="GO" id="GO:0005524">
    <property type="term" value="F:ATP binding"/>
    <property type="evidence" value="ECO:0007669"/>
    <property type="project" value="UniProtKB-KW"/>
</dbReference>
<reference evidence="5" key="1">
    <citation type="journal article" date="2014" name="Nat. Commun.">
        <title>The rainbow trout genome provides novel insights into evolution after whole-genome duplication in vertebrates.</title>
        <authorList>
            <person name="Berthelot C."/>
            <person name="Brunet F."/>
            <person name="Chalopin D."/>
            <person name="Juanchich A."/>
            <person name="Bernard M."/>
            <person name="Noel B."/>
            <person name="Bento P."/>
            <person name="Da Silva C."/>
            <person name="Labadie K."/>
            <person name="Alberti A."/>
            <person name="Aury J.M."/>
            <person name="Louis A."/>
            <person name="Dehais P."/>
            <person name="Bardou P."/>
            <person name="Montfort J."/>
            <person name="Klopp C."/>
            <person name="Cabau C."/>
            <person name="Gaspin C."/>
            <person name="Thorgaard G.H."/>
            <person name="Boussaha M."/>
            <person name="Quillet E."/>
            <person name="Guyomard R."/>
            <person name="Galiana D."/>
            <person name="Bobe J."/>
            <person name="Volff J.N."/>
            <person name="Genet C."/>
            <person name="Wincker P."/>
            <person name="Jaillon O."/>
            <person name="Roest Crollius H."/>
            <person name="Guiguen Y."/>
        </authorList>
    </citation>
    <scope>NUCLEOTIDE SEQUENCE [LARGE SCALE GENOMIC DNA]</scope>
</reference>
<dbReference type="PANTHER" id="PTHR24223">
    <property type="entry name" value="ATP-BINDING CASSETTE SUB-FAMILY C"/>
    <property type="match status" value="1"/>
</dbReference>
<organism evidence="5 6">
    <name type="scientific">Oncorhynchus mykiss</name>
    <name type="common">Rainbow trout</name>
    <name type="synonym">Salmo gairdneri</name>
    <dbReference type="NCBI Taxonomy" id="8022"/>
    <lineage>
        <taxon>Eukaryota</taxon>
        <taxon>Metazoa</taxon>
        <taxon>Chordata</taxon>
        <taxon>Craniata</taxon>
        <taxon>Vertebrata</taxon>
        <taxon>Euteleostomi</taxon>
        <taxon>Actinopterygii</taxon>
        <taxon>Neopterygii</taxon>
        <taxon>Teleostei</taxon>
        <taxon>Protacanthopterygii</taxon>
        <taxon>Salmoniformes</taxon>
        <taxon>Salmonidae</taxon>
        <taxon>Salmoninae</taxon>
        <taxon>Oncorhynchus</taxon>
    </lineage>
</organism>
<evidence type="ECO:0000313" key="5">
    <source>
        <dbReference type="EMBL" id="CDQ92474.1"/>
    </source>
</evidence>
<dbReference type="FunFam" id="3.40.50.300:FF:000605">
    <property type="entry name" value="multidrug resistance-associated protein 5 isoform X1"/>
    <property type="match status" value="1"/>
</dbReference>
<reference evidence="5" key="2">
    <citation type="submission" date="2014-03" db="EMBL/GenBank/DDBJ databases">
        <authorList>
            <person name="Genoscope - CEA"/>
        </authorList>
    </citation>
    <scope>NUCLEOTIDE SEQUENCE</scope>
</reference>
<dbReference type="InterPro" id="IPR027417">
    <property type="entry name" value="P-loop_NTPase"/>
</dbReference>
<evidence type="ECO:0000256" key="1">
    <source>
        <dbReference type="ARBA" id="ARBA00022741"/>
    </source>
</evidence>
<dbReference type="InterPro" id="IPR003593">
    <property type="entry name" value="AAA+_ATPase"/>
</dbReference>
<dbReference type="InterPro" id="IPR050173">
    <property type="entry name" value="ABC_transporter_C-like"/>
</dbReference>
<protein>
    <recommendedName>
        <fullName evidence="4">ABC transporter domain-containing protein</fullName>
    </recommendedName>
</protein>
<evidence type="ECO:0000256" key="2">
    <source>
        <dbReference type="ARBA" id="ARBA00022840"/>
    </source>
</evidence>
<dbReference type="SMART" id="SM00382">
    <property type="entry name" value="AAA"/>
    <property type="match status" value="1"/>
</dbReference>
<name>A0A060YSN1_ONCMY</name>
<dbReference type="PROSITE" id="PS00211">
    <property type="entry name" value="ABC_TRANSPORTER_1"/>
    <property type="match status" value="1"/>
</dbReference>
<dbReference type="PANTHER" id="PTHR24223:SF196">
    <property type="entry name" value="ATP-BINDING CASSETTE SUB-FAMILY C MEMBER 5"/>
    <property type="match status" value="1"/>
</dbReference>
<dbReference type="GO" id="GO:0016020">
    <property type="term" value="C:membrane"/>
    <property type="evidence" value="ECO:0007669"/>
    <property type="project" value="TreeGrafter"/>
</dbReference>
<feature type="domain" description="ABC transporter" evidence="4">
    <location>
        <begin position="69"/>
        <end position="293"/>
    </location>
</feature>
<keyword evidence="1" id="KW-0547">Nucleotide-binding</keyword>
<dbReference type="Pfam" id="PF00005">
    <property type="entry name" value="ABC_tran"/>
    <property type="match status" value="1"/>
</dbReference>
<gene>
    <name evidence="5" type="ORF">GSONMT00034242001</name>
</gene>
<accession>A0A060YSN1</accession>
<dbReference type="GO" id="GO:0042626">
    <property type="term" value="F:ATPase-coupled transmembrane transporter activity"/>
    <property type="evidence" value="ECO:0007669"/>
    <property type="project" value="TreeGrafter"/>
</dbReference>
<dbReference type="InterPro" id="IPR017871">
    <property type="entry name" value="ABC_transporter-like_CS"/>
</dbReference>
<evidence type="ECO:0000313" key="6">
    <source>
        <dbReference type="Proteomes" id="UP000193380"/>
    </source>
</evidence>
<dbReference type="EMBL" id="FR913306">
    <property type="protein sequence ID" value="CDQ92474.1"/>
    <property type="molecule type" value="Genomic_DNA"/>
</dbReference>
<dbReference type="STRING" id="8022.A0A060YSN1"/>
<keyword evidence="2" id="KW-0067">ATP-binding</keyword>
<feature type="compositionally biased region" description="Polar residues" evidence="3">
    <location>
        <begin position="32"/>
        <end position="48"/>
    </location>
</feature>
<dbReference type="Proteomes" id="UP000193380">
    <property type="component" value="Unassembled WGS sequence"/>
</dbReference>
<feature type="non-terminal residue" evidence="5">
    <location>
        <position position="318"/>
    </location>
</feature>
<sequence>MAEVEMIRDKPLNPQVAVEMMGASLAWETAGHSAQPTPRGTPSVGSTQRHGRRRPAQEDEAGEQAGRLLKVGEIPPIPSVSQRLQRTLHCVDLTVRQGKLTGICGSVGSGKTSLISAILGQMTLLEGKVAVNGDFAYVAQQAWILNATLRDNILFGKEYEEERFQAVLSACCLRPDLAILPNADLTEIGERGANLSGGQRQRISLARALYSDRAIYILDDPLSALDAHVGNHIFNNAIKKQLRHKTIVFVTHQLQYLVDCDDVIFMREGSITEQGSHEDLMRLNRDYAAMFNNLQLGETPFVEVRGTVCVCVCVCVCV</sequence>
<evidence type="ECO:0000259" key="4">
    <source>
        <dbReference type="PROSITE" id="PS50893"/>
    </source>
</evidence>
<dbReference type="AlphaFoldDB" id="A0A060YSN1"/>
<dbReference type="InterPro" id="IPR003439">
    <property type="entry name" value="ABC_transporter-like_ATP-bd"/>
</dbReference>
<dbReference type="PaxDb" id="8022-A0A060YSN1"/>
<evidence type="ECO:0000256" key="3">
    <source>
        <dbReference type="SAM" id="MobiDB-lite"/>
    </source>
</evidence>
<dbReference type="CDD" id="cd03250">
    <property type="entry name" value="ABCC_MRP_domain1"/>
    <property type="match status" value="1"/>
</dbReference>
<feature type="region of interest" description="Disordered" evidence="3">
    <location>
        <begin position="27"/>
        <end position="63"/>
    </location>
</feature>
<dbReference type="SUPFAM" id="SSF52540">
    <property type="entry name" value="P-loop containing nucleoside triphosphate hydrolases"/>
    <property type="match status" value="1"/>
</dbReference>
<dbReference type="PROSITE" id="PS50893">
    <property type="entry name" value="ABC_TRANSPORTER_2"/>
    <property type="match status" value="1"/>
</dbReference>
<dbReference type="GO" id="GO:0016887">
    <property type="term" value="F:ATP hydrolysis activity"/>
    <property type="evidence" value="ECO:0007669"/>
    <property type="project" value="InterPro"/>
</dbReference>